<proteinExistence type="predicted"/>
<comment type="caution">
    <text evidence="1">The sequence shown here is derived from an EMBL/GenBank/DDBJ whole genome shotgun (WGS) entry which is preliminary data.</text>
</comment>
<gene>
    <name evidence="1" type="ORF">BPOR_0558g00060</name>
</gene>
<dbReference type="Proteomes" id="UP000297280">
    <property type="component" value="Unassembled WGS sequence"/>
</dbReference>
<reference evidence="1 2" key="1">
    <citation type="submission" date="2017-12" db="EMBL/GenBank/DDBJ databases">
        <title>Comparative genomics of Botrytis spp.</title>
        <authorList>
            <person name="Valero-Jimenez C.A."/>
            <person name="Tapia P."/>
            <person name="Veloso J."/>
            <person name="Silva-Moreno E."/>
            <person name="Staats M."/>
            <person name="Valdes J.H."/>
            <person name="Van Kan J.A.L."/>
        </authorList>
    </citation>
    <scope>NUCLEOTIDE SEQUENCE [LARGE SCALE GENOMIC DNA]</scope>
    <source>
        <strain evidence="1 2">MUCL3349</strain>
    </source>
</reference>
<evidence type="ECO:0000313" key="2">
    <source>
        <dbReference type="Proteomes" id="UP000297280"/>
    </source>
</evidence>
<name>A0A4Z1KEZ3_9HELO</name>
<dbReference type="EMBL" id="PQXO01000557">
    <property type="protein sequence ID" value="TGO84038.1"/>
    <property type="molecule type" value="Genomic_DNA"/>
</dbReference>
<keyword evidence="2" id="KW-1185">Reference proteome</keyword>
<evidence type="ECO:0000313" key="1">
    <source>
        <dbReference type="EMBL" id="TGO84038.1"/>
    </source>
</evidence>
<sequence>MYTHWYFDHRAANHYVEKHVSMSDASAFTMMSGGLERRRRGVKKSVRRVKTWIREKAEKKERERMKRRREKKGELVVKERVLGSEEEGGEGKGLRGRLGAVVKRGKDGLRKLVSRGKKEKEEKEEWRVLNRITGFQTIDTNPIDKQVYVPK</sequence>
<organism evidence="1 2">
    <name type="scientific">Botrytis porri</name>
    <dbReference type="NCBI Taxonomy" id="87229"/>
    <lineage>
        <taxon>Eukaryota</taxon>
        <taxon>Fungi</taxon>
        <taxon>Dikarya</taxon>
        <taxon>Ascomycota</taxon>
        <taxon>Pezizomycotina</taxon>
        <taxon>Leotiomycetes</taxon>
        <taxon>Helotiales</taxon>
        <taxon>Sclerotiniaceae</taxon>
        <taxon>Botrytis</taxon>
    </lineage>
</organism>
<dbReference type="AlphaFoldDB" id="A0A4Z1KEZ3"/>
<accession>A0A4Z1KEZ3</accession>
<protein>
    <submittedName>
        <fullName evidence="1">Uncharacterized protein</fullName>
    </submittedName>
</protein>